<dbReference type="OrthoDB" id="10067014at2759"/>
<feature type="domain" description="ZMYM2-like/QRICH1 C-terminal" evidence="6">
    <location>
        <begin position="1166"/>
        <end position="1306"/>
    </location>
</feature>
<keyword evidence="3" id="KW-0832">Ubl conjugation</keyword>
<feature type="compositionally biased region" description="Polar residues" evidence="5">
    <location>
        <begin position="311"/>
        <end position="358"/>
    </location>
</feature>
<dbReference type="PANTHER" id="PTHR21446">
    <property type="entry name" value="DUF3504 DOMAIN-CONTAINING PROTEIN"/>
    <property type="match status" value="1"/>
</dbReference>
<evidence type="ECO:0000256" key="3">
    <source>
        <dbReference type="ARBA" id="ARBA00022843"/>
    </source>
</evidence>
<proteinExistence type="predicted"/>
<feature type="compositionally biased region" description="Low complexity" evidence="5">
    <location>
        <begin position="914"/>
        <end position="934"/>
    </location>
</feature>
<feature type="region of interest" description="Disordered" evidence="5">
    <location>
        <begin position="127"/>
        <end position="157"/>
    </location>
</feature>
<dbReference type="GO" id="GO:0003677">
    <property type="term" value="F:DNA binding"/>
    <property type="evidence" value="ECO:0007669"/>
    <property type="project" value="InterPro"/>
</dbReference>
<dbReference type="InterPro" id="IPR021893">
    <property type="entry name" value="ZMYM2-like_C"/>
</dbReference>
<evidence type="ECO:0000256" key="4">
    <source>
        <dbReference type="ARBA" id="ARBA00023172"/>
    </source>
</evidence>
<feature type="region of interest" description="Disordered" evidence="5">
    <location>
        <begin position="1"/>
        <end position="24"/>
    </location>
</feature>
<feature type="region of interest" description="Disordered" evidence="5">
    <location>
        <begin position="269"/>
        <end position="459"/>
    </location>
</feature>
<evidence type="ECO:0000313" key="7">
    <source>
        <dbReference type="Proteomes" id="UP000001554"/>
    </source>
</evidence>
<keyword evidence="4" id="KW-0233">DNA recombination</keyword>
<feature type="region of interest" description="Disordered" evidence="5">
    <location>
        <begin position="484"/>
        <end position="504"/>
    </location>
</feature>
<gene>
    <name evidence="8" type="primary">LOC118415404</name>
</gene>
<feature type="region of interest" description="Disordered" evidence="5">
    <location>
        <begin position="1001"/>
        <end position="1026"/>
    </location>
</feature>
<dbReference type="GO" id="GO:0015074">
    <property type="term" value="P:DNA integration"/>
    <property type="evidence" value="ECO:0007669"/>
    <property type="project" value="InterPro"/>
</dbReference>
<dbReference type="KEGG" id="bfo:118415404"/>
<dbReference type="GeneID" id="118415404"/>
<keyword evidence="2" id="KW-0597">Phosphoprotein</keyword>
<dbReference type="PANTHER" id="PTHR21446:SF12">
    <property type="entry name" value="POTASSIUM CHANNEL TETRAMERIZATION DOMAIN CONTAINING 1"/>
    <property type="match status" value="1"/>
</dbReference>
<evidence type="ECO:0000256" key="1">
    <source>
        <dbReference type="ARBA" id="ARBA00022499"/>
    </source>
</evidence>
<feature type="compositionally biased region" description="Polar residues" evidence="5">
    <location>
        <begin position="374"/>
        <end position="391"/>
    </location>
</feature>
<dbReference type="InterPro" id="IPR052787">
    <property type="entry name" value="MAVS"/>
</dbReference>
<feature type="domain" description="ZMYM2-like/QRICH1 C-terminal" evidence="6">
    <location>
        <begin position="650"/>
        <end position="792"/>
    </location>
</feature>
<reference evidence="7" key="1">
    <citation type="journal article" date="2020" name="Nat. Ecol. Evol.">
        <title>Deeply conserved synteny resolves early events in vertebrate evolution.</title>
        <authorList>
            <person name="Simakov O."/>
            <person name="Marletaz F."/>
            <person name="Yue J.X."/>
            <person name="O'Connell B."/>
            <person name="Jenkins J."/>
            <person name="Brandt A."/>
            <person name="Calef R."/>
            <person name="Tung C.H."/>
            <person name="Huang T.K."/>
            <person name="Schmutz J."/>
            <person name="Satoh N."/>
            <person name="Yu J.K."/>
            <person name="Putnam N.H."/>
            <person name="Green R.E."/>
            <person name="Rokhsar D.S."/>
        </authorList>
    </citation>
    <scope>NUCLEOTIDE SEQUENCE [LARGE SCALE GENOMIC DNA]</scope>
    <source>
        <strain evidence="7">S238N-H82</strain>
    </source>
</reference>
<dbReference type="Gene3D" id="1.10.443.10">
    <property type="entry name" value="Intergrase catalytic core"/>
    <property type="match status" value="1"/>
</dbReference>
<keyword evidence="7" id="KW-1185">Reference proteome</keyword>
<dbReference type="GO" id="GO:0006310">
    <property type="term" value="P:DNA recombination"/>
    <property type="evidence" value="ECO:0007669"/>
    <property type="project" value="UniProtKB-KW"/>
</dbReference>
<dbReference type="InterPro" id="IPR013762">
    <property type="entry name" value="Integrase-like_cat_sf"/>
</dbReference>
<accession>A0A9J7MQU3</accession>
<evidence type="ECO:0000256" key="2">
    <source>
        <dbReference type="ARBA" id="ARBA00022553"/>
    </source>
</evidence>
<protein>
    <submittedName>
        <fullName evidence="8">LOW QUALITY PROTEIN: uncharacterized protein LOC118415404</fullName>
    </submittedName>
</protein>
<dbReference type="SUPFAM" id="SSF56349">
    <property type="entry name" value="DNA breaking-rejoining enzymes"/>
    <property type="match status" value="1"/>
</dbReference>
<dbReference type="RefSeq" id="XP_035675890.1">
    <property type="nucleotide sequence ID" value="XM_035819997.1"/>
</dbReference>
<evidence type="ECO:0000259" key="6">
    <source>
        <dbReference type="Pfam" id="PF12012"/>
    </source>
</evidence>
<feature type="compositionally biased region" description="Basic and acidic residues" evidence="5">
    <location>
        <begin position="360"/>
        <end position="373"/>
    </location>
</feature>
<feature type="region of interest" description="Disordered" evidence="5">
    <location>
        <begin position="1220"/>
        <end position="1246"/>
    </location>
</feature>
<dbReference type="Pfam" id="PF12012">
    <property type="entry name" value="DUF3504"/>
    <property type="match status" value="2"/>
</dbReference>
<evidence type="ECO:0000313" key="8">
    <source>
        <dbReference type="RefSeq" id="XP_035675890.1"/>
    </source>
</evidence>
<feature type="compositionally biased region" description="Acidic residues" evidence="5">
    <location>
        <begin position="431"/>
        <end position="441"/>
    </location>
</feature>
<reference evidence="8" key="2">
    <citation type="submission" date="2025-08" db="UniProtKB">
        <authorList>
            <consortium name="RefSeq"/>
        </authorList>
    </citation>
    <scope>IDENTIFICATION</scope>
    <source>
        <strain evidence="8">S238N-H82</strain>
        <tissue evidence="8">Testes</tissue>
    </source>
</reference>
<dbReference type="Proteomes" id="UP000001554">
    <property type="component" value="Chromosome 5"/>
</dbReference>
<dbReference type="InterPro" id="IPR011010">
    <property type="entry name" value="DNA_brk_join_enz"/>
</dbReference>
<organism evidence="7 8">
    <name type="scientific">Branchiostoma floridae</name>
    <name type="common">Florida lancelet</name>
    <name type="synonym">Amphioxus</name>
    <dbReference type="NCBI Taxonomy" id="7739"/>
    <lineage>
        <taxon>Eukaryota</taxon>
        <taxon>Metazoa</taxon>
        <taxon>Chordata</taxon>
        <taxon>Cephalochordata</taxon>
        <taxon>Leptocardii</taxon>
        <taxon>Amphioxiformes</taxon>
        <taxon>Branchiostomatidae</taxon>
        <taxon>Branchiostoma</taxon>
    </lineage>
</organism>
<feature type="compositionally biased region" description="Acidic residues" evidence="5">
    <location>
        <begin position="945"/>
        <end position="955"/>
    </location>
</feature>
<evidence type="ECO:0000256" key="5">
    <source>
        <dbReference type="SAM" id="MobiDB-lite"/>
    </source>
</evidence>
<feature type="compositionally biased region" description="Low complexity" evidence="5">
    <location>
        <begin position="398"/>
        <end position="421"/>
    </location>
</feature>
<sequence length="1434" mass="160889">MLLAVSAEPHQKPGIPTKMANELPGEDMHHTSILKGICRRCGQHIKDRPILSTKYASEFRDLFGIDLSTDNPNIHPPNICHKCRCRFDWYKKHPKKETYQPVRSPYVFMQHSNESCEICNDHAAREKSRHLPVKRGRKRKRTGHAGPGRGGKKMAQKTGYECRPMKNDTAVKSIITFCTPTKHAHFPDSLQGGGNDFTRDHITEGDRNPPMTGVVGFSKETTLAVLPRMHMEELLSELNRRNIVVKLAGEHQRGRGDLEHVLREVMTREYEVEEGEGMDTSNTSSTFEHSCSNTSSAFQHCSQLKEGGSSEVLSRPNNDQASSQNLQELSQFTENEGASSRQAPDIPETSSTETSPEQVQVKKEPKIELDFEQHTNSVAGVTGPSTTQTQYPGIVYGPQPNSASSQPNSASAQPNSASSQNLTVKFKTEPGLEEETEDEQLQDLRSELCPSSPGQLSQELDKVDVSLEDEGCGMPPCEEPVKLWESQEQQLDQGEPETEPEVPQRQKRFASESLHTKQLVELQEGRVDSRTERATRWGTKLFKEWLQSRGLDTAFEELPPRDLAVLLRQFYGEAQKDDGTPYAKASHSCLRAAIHRHLTGPPFNCKYNIFKDKEFQAANKVYNSVIRQLKRDGIDTSKSYPPILASDITKMFETKTLSVDNPVALQRLVFFYLAFFFCQRGRENLRDFKVGDFIPNTEGGRRYYTLRYYKHQKDHRDHLPGNVQPSPRLYESPNNTRPCPVQAFELYCSKLHNRCPYLFQRPSTQWKPSSPAPWYYGQPVGQNKLGAMMRDISQAAGLSKVYTNHSITCTAIQALDKAASSQPNSASSQPNSASSQPNSASSQPNSATSQPNSATSQPNSARLQPNSASSQPNSATSQPNSATSQPNSARLQPNSASLQPNSASLQPNSATSQPNSATSQPNSASSQPNSASSQNLIVKIKTEPGLEEETEDEQLQDLRSELCPSSPGQLSQELDKMDVSLEDEGCDMPPCEEPVKLWETQEQQLHQGAAETEPEAAQGSQKRLASLDTKQLDELEEGRVDSRTERATRLGTKLFKEWLQARGLDTAFEELPPRDLALLLKQFYGEAQKDNGTPYAKASYAYLRAAIHRHLTGPPYNCKYNILKNKEFKAANKVYIGVLKQLKRDGQDTGKSYPPILASDISKMFDHLTLSVDNPVALQRLVFFYLAFYFCQRGRENLRNFKVGDFIPNTEGGRKYYTLKNNENQKNHPDRLRENQPSPRLYESPNDTRPCPVQAFELYCSKLSKKCMYLFQRPNMQWKPGYHTDQWYFSQPVGQNKLGAMMRDISKAAGLSKPYTNHSITVTAIKALDKAGFEPRVIMSLSGHRTETSVRRNMRDSEGRQREKCSDALGAALDPLSSDKMDDSEEGCKNTLQTPTVQQQVNLIQVHVPRQETGLVTVYSPCHMLIQTHMPQQN</sequence>
<feature type="region of interest" description="Disordered" evidence="5">
    <location>
        <begin position="820"/>
        <end position="972"/>
    </location>
</feature>
<feature type="compositionally biased region" description="Basic residues" evidence="5">
    <location>
        <begin position="127"/>
        <end position="143"/>
    </location>
</feature>
<feature type="compositionally biased region" description="Basic and acidic residues" evidence="5">
    <location>
        <begin position="1223"/>
        <end position="1234"/>
    </location>
</feature>
<feature type="compositionally biased region" description="Polar residues" evidence="5">
    <location>
        <begin position="854"/>
        <end position="913"/>
    </location>
</feature>
<feature type="compositionally biased region" description="Polar residues" evidence="5">
    <location>
        <begin position="279"/>
        <end position="302"/>
    </location>
</feature>
<keyword evidence="1" id="KW-1017">Isopeptide bond</keyword>
<feature type="region of interest" description="Disordered" evidence="5">
    <location>
        <begin position="715"/>
        <end position="734"/>
    </location>
</feature>
<name>A0A9J7MQU3_BRAFL</name>
<feature type="compositionally biased region" description="Low complexity" evidence="5">
    <location>
        <begin position="820"/>
        <end position="853"/>
    </location>
</feature>